<keyword evidence="2" id="KW-1133">Transmembrane helix</keyword>
<keyword evidence="2" id="KW-0812">Transmembrane</keyword>
<feature type="region of interest" description="Disordered" evidence="1">
    <location>
        <begin position="1"/>
        <end position="24"/>
    </location>
</feature>
<evidence type="ECO:0000256" key="1">
    <source>
        <dbReference type="SAM" id="MobiDB-lite"/>
    </source>
</evidence>
<name>A0A7G7CP72_9CORY</name>
<protein>
    <recommendedName>
        <fullName evidence="5">ATP synthase protein I</fullName>
    </recommendedName>
</protein>
<accession>A0A7G7CP72</accession>
<dbReference type="RefSeq" id="WP_185175762.1">
    <property type="nucleotide sequence ID" value="NZ_CP059404.1"/>
</dbReference>
<dbReference type="Proteomes" id="UP000515743">
    <property type="component" value="Chromosome"/>
</dbReference>
<dbReference type="KEGG" id="cik:H0194_10200"/>
<evidence type="ECO:0000313" key="3">
    <source>
        <dbReference type="EMBL" id="QNE89388.1"/>
    </source>
</evidence>
<feature type="transmembrane region" description="Helical" evidence="2">
    <location>
        <begin position="129"/>
        <end position="148"/>
    </location>
</feature>
<feature type="transmembrane region" description="Helical" evidence="2">
    <location>
        <begin position="63"/>
        <end position="85"/>
    </location>
</feature>
<feature type="transmembrane region" description="Helical" evidence="2">
    <location>
        <begin position="38"/>
        <end position="57"/>
    </location>
</feature>
<dbReference type="EMBL" id="CP059404">
    <property type="protein sequence ID" value="QNE89388.1"/>
    <property type="molecule type" value="Genomic_DNA"/>
</dbReference>
<evidence type="ECO:0000256" key="2">
    <source>
        <dbReference type="SAM" id="Phobius"/>
    </source>
</evidence>
<organism evidence="3 4">
    <name type="scientific">Corynebacterium incognita</name>
    <dbReference type="NCBI Taxonomy" id="2754725"/>
    <lineage>
        <taxon>Bacteria</taxon>
        <taxon>Bacillati</taxon>
        <taxon>Actinomycetota</taxon>
        <taxon>Actinomycetes</taxon>
        <taxon>Mycobacteriales</taxon>
        <taxon>Corynebacteriaceae</taxon>
        <taxon>Corynebacterium</taxon>
    </lineage>
</organism>
<evidence type="ECO:0000313" key="4">
    <source>
        <dbReference type="Proteomes" id="UP000515743"/>
    </source>
</evidence>
<sequence length="156" mass="16213">MTSHPSATHGGRPDHSVVGDSPSEFDDPRRQLVRAVRFGAIALVGITIVSLIAWGALRGLPGLWGVLIGAAIGGGFVLLTALSVLVTSNTTPANTAAVVLGGWLVKIVLLIGVLVVIRDMEFYDTAALFVTVVAALLVVLGTEVWGIITARVTYVS</sequence>
<feature type="transmembrane region" description="Helical" evidence="2">
    <location>
        <begin position="97"/>
        <end position="117"/>
    </location>
</feature>
<evidence type="ECO:0008006" key="5">
    <source>
        <dbReference type="Google" id="ProtNLM"/>
    </source>
</evidence>
<keyword evidence="4" id="KW-1185">Reference proteome</keyword>
<dbReference type="AlphaFoldDB" id="A0A7G7CP72"/>
<proteinExistence type="predicted"/>
<keyword evidence="2" id="KW-0472">Membrane</keyword>
<reference evidence="3 4" key="1">
    <citation type="submission" date="2020-07" db="EMBL/GenBank/DDBJ databases">
        <title>Complete genome and description of Corynebacterium incognita strain Marseille-Q3630 sp. nov.</title>
        <authorList>
            <person name="Boxberger M."/>
        </authorList>
    </citation>
    <scope>NUCLEOTIDE SEQUENCE [LARGE SCALE GENOMIC DNA]</scope>
    <source>
        <strain evidence="3 4">Marseille-Q3630</strain>
    </source>
</reference>
<gene>
    <name evidence="3" type="ORF">H0194_10200</name>
</gene>